<accession>A0ABQ2L2E5</accession>
<organism evidence="1 2">
    <name type="scientific">Saccharibacillus kuerlensis</name>
    <dbReference type="NCBI Taxonomy" id="459527"/>
    <lineage>
        <taxon>Bacteria</taxon>
        <taxon>Bacillati</taxon>
        <taxon>Bacillota</taxon>
        <taxon>Bacilli</taxon>
        <taxon>Bacillales</taxon>
        <taxon>Paenibacillaceae</taxon>
        <taxon>Saccharibacillus</taxon>
    </lineage>
</organism>
<reference evidence="2" key="1">
    <citation type="journal article" date="2019" name="Int. J. Syst. Evol. Microbiol.">
        <title>The Global Catalogue of Microorganisms (GCM) 10K type strain sequencing project: providing services to taxonomists for standard genome sequencing and annotation.</title>
        <authorList>
            <consortium name="The Broad Institute Genomics Platform"/>
            <consortium name="The Broad Institute Genome Sequencing Center for Infectious Disease"/>
            <person name="Wu L."/>
            <person name="Ma J."/>
        </authorList>
    </citation>
    <scope>NUCLEOTIDE SEQUENCE [LARGE SCALE GENOMIC DNA]</scope>
    <source>
        <strain evidence="2">CGMCC 1.6964</strain>
    </source>
</reference>
<proteinExistence type="predicted"/>
<evidence type="ECO:0000313" key="1">
    <source>
        <dbReference type="EMBL" id="GGO00295.1"/>
    </source>
</evidence>
<dbReference type="Proteomes" id="UP000606653">
    <property type="component" value="Unassembled WGS sequence"/>
</dbReference>
<dbReference type="EMBL" id="BMLN01000005">
    <property type="protein sequence ID" value="GGO00295.1"/>
    <property type="molecule type" value="Genomic_DNA"/>
</dbReference>
<comment type="caution">
    <text evidence="1">The sequence shown here is derived from an EMBL/GenBank/DDBJ whole genome shotgun (WGS) entry which is preliminary data.</text>
</comment>
<keyword evidence="2" id="KW-1185">Reference proteome</keyword>
<name>A0ABQ2L2E5_9BACL</name>
<evidence type="ECO:0000313" key="2">
    <source>
        <dbReference type="Proteomes" id="UP000606653"/>
    </source>
</evidence>
<protein>
    <submittedName>
        <fullName evidence="1">Uncharacterized protein</fullName>
    </submittedName>
</protein>
<gene>
    <name evidence="1" type="ORF">GCM10010969_21340</name>
</gene>
<sequence>MGPAATALDIHAPRLPITGTADMEITVTRITKENRKVPVDQPLSSGRQIQTQKAVLLSNGWRNGLFGV</sequence>